<comment type="caution">
    <text evidence="1">The sequence shown here is derived from an EMBL/GenBank/DDBJ whole genome shotgun (WGS) entry which is preliminary data.</text>
</comment>
<dbReference type="Proteomes" id="UP001232148">
    <property type="component" value="Unassembled WGS sequence"/>
</dbReference>
<reference evidence="1" key="1">
    <citation type="submission" date="2021-06" db="EMBL/GenBank/DDBJ databases">
        <title>Comparative genomics, transcriptomics and evolutionary studies reveal genomic signatures of adaptation to plant cell wall in hemibiotrophic fungi.</title>
        <authorList>
            <consortium name="DOE Joint Genome Institute"/>
            <person name="Baroncelli R."/>
            <person name="Diaz J.F."/>
            <person name="Benocci T."/>
            <person name="Peng M."/>
            <person name="Battaglia E."/>
            <person name="Haridas S."/>
            <person name="Andreopoulos W."/>
            <person name="Labutti K."/>
            <person name="Pangilinan J."/>
            <person name="Floch G.L."/>
            <person name="Makela M.R."/>
            <person name="Henrissat B."/>
            <person name="Grigoriev I.V."/>
            <person name="Crouch J.A."/>
            <person name="De Vries R.P."/>
            <person name="Sukno S.A."/>
            <person name="Thon M.R."/>
        </authorList>
    </citation>
    <scope>NUCLEOTIDE SEQUENCE</scope>
    <source>
        <strain evidence="1">MAFF235873</strain>
    </source>
</reference>
<keyword evidence="2" id="KW-1185">Reference proteome</keyword>
<accession>A0AAD9HC69</accession>
<proteinExistence type="predicted"/>
<dbReference type="AlphaFoldDB" id="A0AAD9HC69"/>
<evidence type="ECO:0000313" key="1">
    <source>
        <dbReference type="EMBL" id="KAK2025686.1"/>
    </source>
</evidence>
<dbReference type="EMBL" id="MU842931">
    <property type="protein sequence ID" value="KAK2025686.1"/>
    <property type="molecule type" value="Genomic_DNA"/>
</dbReference>
<protein>
    <submittedName>
        <fullName evidence="1">Uncharacterized protein</fullName>
    </submittedName>
</protein>
<gene>
    <name evidence="1" type="ORF">LX32DRAFT_48594</name>
</gene>
<sequence>MGCVSQKRHLLEGETVRQIWCKVTGRGSEERMVILAQGRAVLPSCYCTYSRKKLSLCVSFSVSVPVPLFECHRQKEARGTIRTRAKERRRGICTHRRIRSAEGGGRGGATKFKFGGFPSPNPSGKSIHQPRCFLASPFIHSINSIAVQCSSCVRAQMRGTRPRTGGLPREW</sequence>
<name>A0AAD9HC69_9PEZI</name>
<evidence type="ECO:0000313" key="2">
    <source>
        <dbReference type="Proteomes" id="UP001232148"/>
    </source>
</evidence>
<organism evidence="1 2">
    <name type="scientific">Colletotrichum zoysiae</name>
    <dbReference type="NCBI Taxonomy" id="1216348"/>
    <lineage>
        <taxon>Eukaryota</taxon>
        <taxon>Fungi</taxon>
        <taxon>Dikarya</taxon>
        <taxon>Ascomycota</taxon>
        <taxon>Pezizomycotina</taxon>
        <taxon>Sordariomycetes</taxon>
        <taxon>Hypocreomycetidae</taxon>
        <taxon>Glomerellales</taxon>
        <taxon>Glomerellaceae</taxon>
        <taxon>Colletotrichum</taxon>
        <taxon>Colletotrichum graminicola species complex</taxon>
    </lineage>
</organism>